<dbReference type="InterPro" id="IPR050238">
    <property type="entry name" value="DNA_Rep/Repair_Clamp_Loader"/>
</dbReference>
<proteinExistence type="predicted"/>
<name>U4TN51_9LACO</name>
<gene>
    <name evidence="1" type="ORF">L248_1398</name>
</gene>
<keyword evidence="2" id="KW-1185">Reference proteome</keyword>
<dbReference type="EMBL" id="KI271583">
    <property type="protein sequence ID" value="ERL66306.1"/>
    <property type="molecule type" value="Genomic_DNA"/>
</dbReference>
<sequence length="333" mass="36275">MTAETAWPITQLQPRLVNRFERLISRDQLAHAYLFSGTQESGTTALAQWVGLRLFCSNVHNGQPCGQCAQCKQILSGNHPDFLKIQPTGATIKVDDIRDLRQEMARTGLEQAKRIFEIDQADLLTPGAANSLLKFIEEPPGPVLIILVTEQKQRLLSTILSRVQVIDFPPAPAANIAAQLTDEGVAPELAPLFSALGASVPTARALAEDQALSPLLDALDQWLAALGRHDWQAFILVQTQIMPLVKERPLQTLFFDLTIIALQDILVAQYTPAAPSHFPQHQATLTAVASQWPPTTATLAAAQALAAQARLQGNVAFQGLFERLTAQILSSFS</sequence>
<dbReference type="eggNOG" id="COG0470">
    <property type="taxonomic scope" value="Bacteria"/>
</dbReference>
<dbReference type="GO" id="GO:0006261">
    <property type="term" value="P:DNA-templated DNA replication"/>
    <property type="evidence" value="ECO:0007669"/>
    <property type="project" value="TreeGrafter"/>
</dbReference>
<dbReference type="Proteomes" id="UP000030647">
    <property type="component" value="Unassembled WGS sequence"/>
</dbReference>
<dbReference type="Pfam" id="PF13177">
    <property type="entry name" value="DNA_pol3_delta2"/>
    <property type="match status" value="1"/>
</dbReference>
<accession>U4TN51</accession>
<dbReference type="InterPro" id="IPR027417">
    <property type="entry name" value="P-loop_NTPase"/>
</dbReference>
<dbReference type="PANTHER" id="PTHR11669">
    <property type="entry name" value="REPLICATION FACTOR C / DNA POLYMERASE III GAMMA-TAU SUBUNIT"/>
    <property type="match status" value="1"/>
</dbReference>
<dbReference type="SUPFAM" id="SSF52540">
    <property type="entry name" value="P-loop containing nucleoside triphosphate hydrolases"/>
    <property type="match status" value="1"/>
</dbReference>
<dbReference type="GO" id="GO:0008408">
    <property type="term" value="F:3'-5' exonuclease activity"/>
    <property type="evidence" value="ECO:0007669"/>
    <property type="project" value="InterPro"/>
</dbReference>
<dbReference type="AlphaFoldDB" id="U4TN51"/>
<dbReference type="PANTHER" id="PTHR11669:SF8">
    <property type="entry name" value="DNA POLYMERASE III SUBUNIT DELTA"/>
    <property type="match status" value="1"/>
</dbReference>
<evidence type="ECO:0000313" key="2">
    <source>
        <dbReference type="Proteomes" id="UP000030647"/>
    </source>
</evidence>
<dbReference type="GO" id="GO:0003887">
    <property type="term" value="F:DNA-directed DNA polymerase activity"/>
    <property type="evidence" value="ECO:0007669"/>
    <property type="project" value="InterPro"/>
</dbReference>
<dbReference type="OrthoDB" id="9810148at2"/>
<dbReference type="HOGENOM" id="CLU_006229_4_5_9"/>
<dbReference type="RefSeq" id="WP_022528683.1">
    <property type="nucleotide sequence ID" value="NZ_KI271583.1"/>
</dbReference>
<dbReference type="STRING" id="1231336.L248_1398"/>
<dbReference type="Gene3D" id="3.40.50.300">
    <property type="entry name" value="P-loop containing nucleotide triphosphate hydrolases"/>
    <property type="match status" value="1"/>
</dbReference>
<dbReference type="NCBIfam" id="TIGR00678">
    <property type="entry name" value="holB"/>
    <property type="match status" value="1"/>
</dbReference>
<dbReference type="InterPro" id="IPR004622">
    <property type="entry name" value="DNA_pol_HolB"/>
</dbReference>
<organism evidence="1 2">
    <name type="scientific">Schleiferilactobacillus shenzhenensis LY-73</name>
    <dbReference type="NCBI Taxonomy" id="1231336"/>
    <lineage>
        <taxon>Bacteria</taxon>
        <taxon>Bacillati</taxon>
        <taxon>Bacillota</taxon>
        <taxon>Bacilli</taxon>
        <taxon>Lactobacillales</taxon>
        <taxon>Lactobacillaceae</taxon>
        <taxon>Schleiferilactobacillus</taxon>
    </lineage>
</organism>
<protein>
    <submittedName>
        <fullName evidence="1">DNA polymerase III subunit delta</fullName>
    </submittedName>
</protein>
<reference evidence="2" key="1">
    <citation type="journal article" date="2013" name="Genome Announc.">
        <title>Whole-Genome Sequencing of Lactobacillus shenzhenensis Strain LY-73T.</title>
        <authorList>
            <person name="Lin Z."/>
            <person name="Liu Z."/>
            <person name="Yang R."/>
            <person name="Zou Y."/>
            <person name="Wan D."/>
            <person name="Chen J."/>
            <person name="Guo M."/>
            <person name="Zhao J."/>
            <person name="Fang C."/>
            <person name="Yang R."/>
            <person name="Liu F."/>
        </authorList>
    </citation>
    <scope>NUCLEOTIDE SEQUENCE [LARGE SCALE GENOMIC DNA]</scope>
    <source>
        <strain evidence="2">LY-73</strain>
    </source>
</reference>
<evidence type="ECO:0000313" key="1">
    <source>
        <dbReference type="EMBL" id="ERL66306.1"/>
    </source>
</evidence>